<name>A0ACB9HV56_9ASTR</name>
<sequence>MKVKETDITSYGGTARLDTLFTFLTHLLRPTVLIFESSKSHTHTQTLSHTHIHSLTHTLDTTDCSNNAQSKPPLMLM</sequence>
<reference evidence="1 2" key="2">
    <citation type="journal article" date="2022" name="Mol. Ecol. Resour.">
        <title>The genomes of chicory, endive, great burdock and yacon provide insights into Asteraceae paleo-polyploidization history and plant inulin production.</title>
        <authorList>
            <person name="Fan W."/>
            <person name="Wang S."/>
            <person name="Wang H."/>
            <person name="Wang A."/>
            <person name="Jiang F."/>
            <person name="Liu H."/>
            <person name="Zhao H."/>
            <person name="Xu D."/>
            <person name="Zhang Y."/>
        </authorList>
    </citation>
    <scope>NUCLEOTIDE SEQUENCE [LARGE SCALE GENOMIC DNA]</scope>
    <source>
        <strain evidence="2">cv. Yunnan</strain>
        <tissue evidence="1">Leaves</tissue>
    </source>
</reference>
<proteinExistence type="predicted"/>
<evidence type="ECO:0000313" key="2">
    <source>
        <dbReference type="Proteomes" id="UP001056120"/>
    </source>
</evidence>
<dbReference type="Proteomes" id="UP001056120">
    <property type="component" value="Linkage Group LG11"/>
</dbReference>
<protein>
    <submittedName>
        <fullName evidence="1">Uncharacterized protein</fullName>
    </submittedName>
</protein>
<dbReference type="EMBL" id="CM042028">
    <property type="protein sequence ID" value="KAI3799472.1"/>
    <property type="molecule type" value="Genomic_DNA"/>
</dbReference>
<reference evidence="2" key="1">
    <citation type="journal article" date="2022" name="Mol. Ecol. Resour.">
        <title>The genomes of chicory, endive, great burdock and yacon provide insights into Asteraceae palaeo-polyploidization history and plant inulin production.</title>
        <authorList>
            <person name="Fan W."/>
            <person name="Wang S."/>
            <person name="Wang H."/>
            <person name="Wang A."/>
            <person name="Jiang F."/>
            <person name="Liu H."/>
            <person name="Zhao H."/>
            <person name="Xu D."/>
            <person name="Zhang Y."/>
        </authorList>
    </citation>
    <scope>NUCLEOTIDE SEQUENCE [LARGE SCALE GENOMIC DNA]</scope>
    <source>
        <strain evidence="2">cv. Yunnan</strain>
    </source>
</reference>
<organism evidence="1 2">
    <name type="scientific">Smallanthus sonchifolius</name>
    <dbReference type="NCBI Taxonomy" id="185202"/>
    <lineage>
        <taxon>Eukaryota</taxon>
        <taxon>Viridiplantae</taxon>
        <taxon>Streptophyta</taxon>
        <taxon>Embryophyta</taxon>
        <taxon>Tracheophyta</taxon>
        <taxon>Spermatophyta</taxon>
        <taxon>Magnoliopsida</taxon>
        <taxon>eudicotyledons</taxon>
        <taxon>Gunneridae</taxon>
        <taxon>Pentapetalae</taxon>
        <taxon>asterids</taxon>
        <taxon>campanulids</taxon>
        <taxon>Asterales</taxon>
        <taxon>Asteraceae</taxon>
        <taxon>Asteroideae</taxon>
        <taxon>Heliantheae alliance</taxon>
        <taxon>Millerieae</taxon>
        <taxon>Smallanthus</taxon>
    </lineage>
</organism>
<gene>
    <name evidence="1" type="ORF">L1987_34770</name>
</gene>
<evidence type="ECO:0000313" key="1">
    <source>
        <dbReference type="EMBL" id="KAI3799472.1"/>
    </source>
</evidence>
<accession>A0ACB9HV56</accession>
<comment type="caution">
    <text evidence="1">The sequence shown here is derived from an EMBL/GenBank/DDBJ whole genome shotgun (WGS) entry which is preliminary data.</text>
</comment>
<keyword evidence="2" id="KW-1185">Reference proteome</keyword>